<dbReference type="PANTHER" id="PTHR35862">
    <property type="entry name" value="FELS-2 PROPHAGE PROTEIN"/>
    <property type="match status" value="1"/>
</dbReference>
<dbReference type="PANTHER" id="PTHR35862:SF3">
    <property type="entry name" value="FELS-2 PROPHAGE PROTEIN"/>
    <property type="match status" value="1"/>
</dbReference>
<feature type="region of interest" description="Disordered" evidence="1">
    <location>
        <begin position="334"/>
        <end position="364"/>
    </location>
</feature>
<dbReference type="Proteomes" id="UP000279057">
    <property type="component" value="Unassembled WGS sequence"/>
</dbReference>
<protein>
    <submittedName>
        <fullName evidence="2">Prophage PSPPH02, late control protein D protein</fullName>
    </submittedName>
</protein>
<dbReference type="Pfam" id="PF05954">
    <property type="entry name" value="Phage_GPD"/>
    <property type="match status" value="1"/>
</dbReference>
<accession>A0A3M3F3E2</accession>
<dbReference type="AlphaFoldDB" id="A0A3M3F3E2"/>
<evidence type="ECO:0000313" key="3">
    <source>
        <dbReference type="Proteomes" id="UP000279057"/>
    </source>
</evidence>
<dbReference type="SUPFAM" id="SSF69279">
    <property type="entry name" value="Phage tail proteins"/>
    <property type="match status" value="1"/>
</dbReference>
<organism evidence="2 3">
    <name type="scientific">Pseudomonas savastanoi pv. glycinea</name>
    <name type="common">Pseudomonas syringae pv. glycinea</name>
    <dbReference type="NCBI Taxonomy" id="318"/>
    <lineage>
        <taxon>Bacteria</taxon>
        <taxon>Pseudomonadati</taxon>
        <taxon>Pseudomonadota</taxon>
        <taxon>Gammaproteobacteria</taxon>
        <taxon>Pseudomonadales</taxon>
        <taxon>Pseudomonadaceae</taxon>
        <taxon>Pseudomonas</taxon>
    </lineage>
</organism>
<evidence type="ECO:0000313" key="2">
    <source>
        <dbReference type="EMBL" id="RMM56360.1"/>
    </source>
</evidence>
<gene>
    <name evidence="2" type="ORF">ALQ74_102582</name>
</gene>
<dbReference type="EMBL" id="RBOM01000379">
    <property type="protein sequence ID" value="RMM56360.1"/>
    <property type="molecule type" value="Genomic_DNA"/>
</dbReference>
<evidence type="ECO:0000256" key="1">
    <source>
        <dbReference type="SAM" id="MobiDB-lite"/>
    </source>
</evidence>
<reference evidence="2 3" key="1">
    <citation type="submission" date="2018-08" db="EMBL/GenBank/DDBJ databases">
        <title>Recombination of ecologically and evolutionarily significant loci maintains genetic cohesion in the Pseudomonas syringae species complex.</title>
        <authorList>
            <person name="Dillon M."/>
            <person name="Thakur S."/>
            <person name="Almeida R.N.D."/>
            <person name="Weir B.S."/>
            <person name="Guttman D.S."/>
        </authorList>
    </citation>
    <scope>NUCLEOTIDE SEQUENCE [LARGE SCALE GENOMIC DNA]</scope>
    <source>
        <strain evidence="2 3">ICMP 4332</strain>
    </source>
</reference>
<feature type="compositionally biased region" description="Basic residues" evidence="1">
    <location>
        <begin position="345"/>
        <end position="364"/>
    </location>
</feature>
<proteinExistence type="predicted"/>
<comment type="caution">
    <text evidence="2">The sequence shown here is derived from an EMBL/GenBank/DDBJ whole genome shotgun (WGS) entry which is preliminary data.</text>
</comment>
<name>A0A3M3F3E2_PSESG</name>
<dbReference type="InterPro" id="IPR052726">
    <property type="entry name" value="Phage_Baseplate_Hub"/>
</dbReference>
<feature type="region of interest" description="Disordered" evidence="1">
    <location>
        <begin position="111"/>
        <end position="130"/>
    </location>
</feature>
<feature type="compositionally biased region" description="Polar residues" evidence="1">
    <location>
        <begin position="116"/>
        <end position="126"/>
    </location>
</feature>
<sequence>MIPSVLPRQVRGLLLVFPMKPTFRIVADGTDITALINDRLIQLRTTDKPDMDSDEFELRIDDRDGAVALPSRGADVEVYLGYEGQKLTKIGLYTIDEVEISGPPDTMVIKGKASSMRGSGKTTRSGSWEGEPLSKIVSDIAARNGWTPVCNVATKVPRADQLNESDYNFITRLAKKHDCTAKVADGKLLVMPRQEGLSASGKQFSTLTITRQDVSRWQFRLGDRSTHKAVSTKHQDKKTGKLQIVTLNNDASPDGLPPVHTDRHIYPNKTAAEQAAKARLAAFNRSTAGIRLEMVGRTDLFAERMISVQGFKEGLDGEYLADSVEQVFTQSGWSTTAECNGGNKGKAKAKGKKKEKKPVKVVRL</sequence>